<reference evidence="2" key="1">
    <citation type="journal article" date="2021" name="Nat. Commun.">
        <title>Genetic determinants of endophytism in the Arabidopsis root mycobiome.</title>
        <authorList>
            <person name="Mesny F."/>
            <person name="Miyauchi S."/>
            <person name="Thiergart T."/>
            <person name="Pickel B."/>
            <person name="Atanasova L."/>
            <person name="Karlsson M."/>
            <person name="Huettel B."/>
            <person name="Barry K.W."/>
            <person name="Haridas S."/>
            <person name="Chen C."/>
            <person name="Bauer D."/>
            <person name="Andreopoulos W."/>
            <person name="Pangilinan J."/>
            <person name="LaButti K."/>
            <person name="Riley R."/>
            <person name="Lipzen A."/>
            <person name="Clum A."/>
            <person name="Drula E."/>
            <person name="Henrissat B."/>
            <person name="Kohler A."/>
            <person name="Grigoriev I.V."/>
            <person name="Martin F.M."/>
            <person name="Hacquard S."/>
        </authorList>
    </citation>
    <scope>NUCLEOTIDE SEQUENCE</scope>
    <source>
        <strain evidence="2">MPI-SDFR-AT-0120</strain>
    </source>
</reference>
<accession>A0A8K0RCM9</accession>
<dbReference type="PROSITE" id="PS50181">
    <property type="entry name" value="FBOX"/>
    <property type="match status" value="1"/>
</dbReference>
<evidence type="ECO:0000313" key="2">
    <source>
        <dbReference type="EMBL" id="KAH7091607.1"/>
    </source>
</evidence>
<name>A0A8K0RCM9_9PLEO</name>
<feature type="domain" description="F-box" evidence="1">
    <location>
        <begin position="5"/>
        <end position="61"/>
    </location>
</feature>
<dbReference type="Pfam" id="PF00646">
    <property type="entry name" value="F-box"/>
    <property type="match status" value="1"/>
</dbReference>
<keyword evidence="3" id="KW-1185">Reference proteome</keyword>
<evidence type="ECO:0000313" key="3">
    <source>
        <dbReference type="Proteomes" id="UP000813461"/>
    </source>
</evidence>
<dbReference type="AlphaFoldDB" id="A0A8K0RCM9"/>
<organism evidence="2 3">
    <name type="scientific">Paraphoma chrysanthemicola</name>
    <dbReference type="NCBI Taxonomy" id="798071"/>
    <lineage>
        <taxon>Eukaryota</taxon>
        <taxon>Fungi</taxon>
        <taxon>Dikarya</taxon>
        <taxon>Ascomycota</taxon>
        <taxon>Pezizomycotina</taxon>
        <taxon>Dothideomycetes</taxon>
        <taxon>Pleosporomycetidae</taxon>
        <taxon>Pleosporales</taxon>
        <taxon>Pleosporineae</taxon>
        <taxon>Phaeosphaeriaceae</taxon>
        <taxon>Paraphoma</taxon>
    </lineage>
</organism>
<sequence>MTSPMVSLLDMPNELLVNIVQHVDAGGIKSLSSASQHLRSIAQGFLINIAVLSPSKIWKLVDTLVARPEFANDFTKVQLGSMSQETQEETNRYGKERIAALTVVNKNTYRRILRRAFGAGEHSRILRVGTLFKDNPASIGFVTIPLLSNTFVDTDADDSPELPELHRFLQSHFQNRIENVTIFHEEVIIEYEAGPVSKSPTRYYERAPLDIQTFHNLKHLAISLWILTPFLPHHTLPQSLVSLHIVLTSKWVGLDVELVDDLMTNARYFSNLALVKLVFQKSFWQTARLFASNPRMSPDVVPALDRWSESRVDLEMLYNCGLRKLASEPDVLARAIERCRDESMKDLFKDPEIFAEFGILKAQ</sequence>
<comment type="caution">
    <text evidence="2">The sequence shown here is derived from an EMBL/GenBank/DDBJ whole genome shotgun (WGS) entry which is preliminary data.</text>
</comment>
<dbReference type="Proteomes" id="UP000813461">
    <property type="component" value="Unassembled WGS sequence"/>
</dbReference>
<dbReference type="EMBL" id="JAGMVJ010000004">
    <property type="protein sequence ID" value="KAH7091607.1"/>
    <property type="molecule type" value="Genomic_DNA"/>
</dbReference>
<evidence type="ECO:0000259" key="1">
    <source>
        <dbReference type="PROSITE" id="PS50181"/>
    </source>
</evidence>
<gene>
    <name evidence="2" type="ORF">FB567DRAFT_626110</name>
</gene>
<proteinExistence type="predicted"/>
<dbReference type="OrthoDB" id="3799132at2759"/>
<dbReference type="InterPro" id="IPR001810">
    <property type="entry name" value="F-box_dom"/>
</dbReference>
<protein>
    <recommendedName>
        <fullName evidence="1">F-box domain-containing protein</fullName>
    </recommendedName>
</protein>